<sequence>MNLFQKETRVGPSITVNYEALLRSLIVRIMEKIPTQKALISRLKSDLRLKLNVGFLYSETIPSEATYSRAMAVLAANLSVIEQMNQSLIQLINDELDIFEENVAIDVTAIEARTKPVKTKNPKLPSTKEQRTMTREELRTLIPTYPAWGVKKNSKGKNNFWFGYKGTLAVSTQSQYILCMAIASAFASDVSLAIPTIRQTVPLLSTKKEPTYFSFDKGYDAQELYQEVHDLGFEPIIPLKFVPKNDGEVDAYYAPICLLEHSYQYDSYDSRYGALKYVQPKIHCQNCPLQREGLCQKVIKIKQMNDQRKYNHPARGTKAWETKYKKRSSVERVNTYLKENYQLNDTRFYKSAQAIVFYHLIQLTYNVKTFVNQRLSKRNAEKK</sequence>
<name>A0A917JIB8_9ENTE</name>
<evidence type="ECO:0000313" key="2">
    <source>
        <dbReference type="EMBL" id="GGI66632.1"/>
    </source>
</evidence>
<reference evidence="2" key="2">
    <citation type="submission" date="2020-09" db="EMBL/GenBank/DDBJ databases">
        <authorList>
            <person name="Sun Q."/>
            <person name="Sedlacek I."/>
        </authorList>
    </citation>
    <scope>NUCLEOTIDE SEQUENCE</scope>
    <source>
        <strain evidence="2">CCM 8433</strain>
    </source>
</reference>
<reference evidence="2" key="1">
    <citation type="journal article" date="2014" name="Int. J. Syst. Evol. Microbiol.">
        <title>Complete genome sequence of Corynebacterium casei LMG S-19264T (=DSM 44701T), isolated from a smear-ripened cheese.</title>
        <authorList>
            <consortium name="US DOE Joint Genome Institute (JGI-PGF)"/>
            <person name="Walter F."/>
            <person name="Albersmeier A."/>
            <person name="Kalinowski J."/>
            <person name="Ruckert C."/>
        </authorList>
    </citation>
    <scope>NUCLEOTIDE SEQUENCE</scope>
    <source>
        <strain evidence="2">CCM 8433</strain>
    </source>
</reference>
<evidence type="ECO:0000259" key="1">
    <source>
        <dbReference type="Pfam" id="PF01609"/>
    </source>
</evidence>
<dbReference type="GO" id="GO:0004803">
    <property type="term" value="F:transposase activity"/>
    <property type="evidence" value="ECO:0007669"/>
    <property type="project" value="InterPro"/>
</dbReference>
<dbReference type="GO" id="GO:0003677">
    <property type="term" value="F:DNA binding"/>
    <property type="evidence" value="ECO:0007669"/>
    <property type="project" value="InterPro"/>
</dbReference>
<dbReference type="AlphaFoldDB" id="A0A917JIB8"/>
<gene>
    <name evidence="2" type="ORF">GCM10011482_22860</name>
</gene>
<dbReference type="GO" id="GO:0006313">
    <property type="term" value="P:DNA transposition"/>
    <property type="evidence" value="ECO:0007669"/>
    <property type="project" value="InterPro"/>
</dbReference>
<dbReference type="InterPro" id="IPR002559">
    <property type="entry name" value="Transposase_11"/>
</dbReference>
<keyword evidence="3" id="KW-1185">Reference proteome</keyword>
<dbReference type="Proteomes" id="UP000622610">
    <property type="component" value="Unassembled WGS sequence"/>
</dbReference>
<accession>A0A917JIB8</accession>
<dbReference type="EMBL" id="BMDT01000014">
    <property type="protein sequence ID" value="GGI66632.1"/>
    <property type="molecule type" value="Genomic_DNA"/>
</dbReference>
<proteinExistence type="predicted"/>
<feature type="domain" description="Transposase IS4-like" evidence="1">
    <location>
        <begin position="103"/>
        <end position="366"/>
    </location>
</feature>
<protein>
    <recommendedName>
        <fullName evidence="1">Transposase IS4-like domain-containing protein</fullName>
    </recommendedName>
</protein>
<evidence type="ECO:0000313" key="3">
    <source>
        <dbReference type="Proteomes" id="UP000622610"/>
    </source>
</evidence>
<dbReference type="RefSeq" id="WP_229731716.1">
    <property type="nucleotide sequence ID" value="NZ_BMDT01000014.1"/>
</dbReference>
<comment type="caution">
    <text evidence="2">The sequence shown here is derived from an EMBL/GenBank/DDBJ whole genome shotgun (WGS) entry which is preliminary data.</text>
</comment>
<organism evidence="2 3">
    <name type="scientific">Enterococcus alcedinis</name>
    <dbReference type="NCBI Taxonomy" id="1274384"/>
    <lineage>
        <taxon>Bacteria</taxon>
        <taxon>Bacillati</taxon>
        <taxon>Bacillota</taxon>
        <taxon>Bacilli</taxon>
        <taxon>Lactobacillales</taxon>
        <taxon>Enterococcaceae</taxon>
        <taxon>Enterococcus</taxon>
    </lineage>
</organism>
<dbReference type="Pfam" id="PF01609">
    <property type="entry name" value="DDE_Tnp_1"/>
    <property type="match status" value="1"/>
</dbReference>